<accession>A0A8H7YUB0</accession>
<gene>
    <name evidence="2" type="ORF">I7I52_06101</name>
</gene>
<organism evidence="2 3">
    <name type="scientific">Ajellomyces capsulatus</name>
    <name type="common">Darling's disease fungus</name>
    <name type="synonym">Histoplasma capsulatum</name>
    <dbReference type="NCBI Taxonomy" id="5037"/>
    <lineage>
        <taxon>Eukaryota</taxon>
        <taxon>Fungi</taxon>
        <taxon>Dikarya</taxon>
        <taxon>Ascomycota</taxon>
        <taxon>Pezizomycotina</taxon>
        <taxon>Eurotiomycetes</taxon>
        <taxon>Eurotiomycetidae</taxon>
        <taxon>Onygenales</taxon>
        <taxon>Ajellomycetaceae</taxon>
        <taxon>Histoplasma</taxon>
    </lineage>
</organism>
<dbReference type="VEuPathDB" id="FungiDB:I7I52_06101"/>
<dbReference type="Proteomes" id="UP000670092">
    <property type="component" value="Unassembled WGS sequence"/>
</dbReference>
<protein>
    <submittedName>
        <fullName evidence="2">Uncharacterized protein</fullName>
    </submittedName>
</protein>
<feature type="compositionally biased region" description="Polar residues" evidence="1">
    <location>
        <begin position="51"/>
        <end position="61"/>
    </location>
</feature>
<evidence type="ECO:0000313" key="3">
    <source>
        <dbReference type="Proteomes" id="UP000670092"/>
    </source>
</evidence>
<comment type="caution">
    <text evidence="2">The sequence shown here is derived from an EMBL/GenBank/DDBJ whole genome shotgun (WGS) entry which is preliminary data.</text>
</comment>
<feature type="region of interest" description="Disordered" evidence="1">
    <location>
        <begin position="39"/>
        <end position="61"/>
    </location>
</feature>
<evidence type="ECO:0000256" key="1">
    <source>
        <dbReference type="SAM" id="MobiDB-lite"/>
    </source>
</evidence>
<proteinExistence type="predicted"/>
<reference evidence="2 3" key="1">
    <citation type="submission" date="2021-01" db="EMBL/GenBank/DDBJ databases">
        <title>Chromosome-level genome assembly of a human fungal pathogen reveals clustering of transcriptionally co-regulated genes.</title>
        <authorList>
            <person name="Voorhies M."/>
            <person name="Cohen S."/>
            <person name="Shea T.P."/>
            <person name="Petrus S."/>
            <person name="Munoz J.F."/>
            <person name="Poplawski S."/>
            <person name="Goldman W.E."/>
            <person name="Michael T."/>
            <person name="Cuomo C.A."/>
            <person name="Sil A."/>
            <person name="Beyhan S."/>
        </authorList>
    </citation>
    <scope>NUCLEOTIDE SEQUENCE [LARGE SCALE GENOMIC DNA]</scope>
    <source>
        <strain evidence="2 3">G184AR</strain>
    </source>
</reference>
<dbReference type="AlphaFoldDB" id="A0A8H7YUB0"/>
<evidence type="ECO:0000313" key="2">
    <source>
        <dbReference type="EMBL" id="KAG5295723.1"/>
    </source>
</evidence>
<dbReference type="EMBL" id="JAEVHI010000003">
    <property type="protein sequence ID" value="KAG5295723.1"/>
    <property type="molecule type" value="Genomic_DNA"/>
</dbReference>
<name>A0A8H7YUB0_AJECA</name>
<sequence>MYYYMEMETSFLEHSFETPASERKGKELRYCITHAKKKVQSEPGNEAFEDQQPNADDNLSI</sequence>